<keyword evidence="12" id="KW-0044">Antibiotic</keyword>
<dbReference type="InterPro" id="IPR036025">
    <property type="entry name" value="RtcB-like_sf"/>
</dbReference>
<dbReference type="EMBL" id="AAGW02060970">
    <property type="status" value="NOT_ANNOTATED_CDS"/>
    <property type="molecule type" value="Genomic_DNA"/>
</dbReference>
<evidence type="ECO:0000256" key="5">
    <source>
        <dbReference type="ARBA" id="ARBA00022529"/>
    </source>
</evidence>
<dbReference type="FunFam" id="3.15.20.10:FF:000001">
    <property type="entry name" value="Phospholipid transfer protein"/>
    <property type="match status" value="1"/>
</dbReference>
<dbReference type="SUPFAM" id="SSF55394">
    <property type="entry name" value="Bactericidal permeability-increasing protein, BPI"/>
    <property type="match status" value="2"/>
</dbReference>
<dbReference type="InParanoid" id="A0A5F9C548"/>
<dbReference type="GO" id="GO:0005525">
    <property type="term" value="F:GTP binding"/>
    <property type="evidence" value="ECO:0007669"/>
    <property type="project" value="UniProtKB-KW"/>
</dbReference>
<keyword evidence="16 19" id="KW-0464">Manganese</keyword>
<dbReference type="STRING" id="9986.ENSOCUP00000028952"/>
<evidence type="ECO:0000256" key="6">
    <source>
        <dbReference type="ARBA" id="ARBA00022588"/>
    </source>
</evidence>
<dbReference type="AlphaFoldDB" id="A0A5F9C548"/>
<dbReference type="Pfam" id="PF01139">
    <property type="entry name" value="RtcB"/>
    <property type="match status" value="1"/>
</dbReference>
<dbReference type="SUPFAM" id="SSF103365">
    <property type="entry name" value="Hypothetical protein PH1602"/>
    <property type="match status" value="1"/>
</dbReference>
<comment type="catalytic activity">
    <reaction evidence="18 19">
        <text>a 3'-end 2',3'-cyclophospho-ribonucleotide-RNA + a 5'-end dephospho-ribonucleoside-RNA + GTP + H2O = a ribonucleotidyl-ribonucleotide-RNA + GMP + diphosphate + H(+)</text>
        <dbReference type="Rhea" id="RHEA:68080"/>
        <dbReference type="Rhea" id="RHEA-COMP:10464"/>
        <dbReference type="Rhea" id="RHEA-COMP:13936"/>
        <dbReference type="Rhea" id="RHEA-COMP:17355"/>
        <dbReference type="ChEBI" id="CHEBI:15377"/>
        <dbReference type="ChEBI" id="CHEBI:15378"/>
        <dbReference type="ChEBI" id="CHEBI:33019"/>
        <dbReference type="ChEBI" id="CHEBI:37565"/>
        <dbReference type="ChEBI" id="CHEBI:58115"/>
        <dbReference type="ChEBI" id="CHEBI:83064"/>
        <dbReference type="ChEBI" id="CHEBI:138284"/>
        <dbReference type="ChEBI" id="CHEBI:173118"/>
        <dbReference type="EC" id="6.5.1.8"/>
    </reaction>
</comment>
<feature type="binding site" evidence="19">
    <location>
        <position position="558"/>
    </location>
    <ligand>
        <name>Mn(2+)</name>
        <dbReference type="ChEBI" id="CHEBI:29035"/>
        <label>1</label>
    </ligand>
</feature>
<dbReference type="FunFam" id="3.15.10.10:FF:000001">
    <property type="entry name" value="phospholipid transfer protein-like"/>
    <property type="match status" value="1"/>
</dbReference>
<evidence type="ECO:0000256" key="9">
    <source>
        <dbReference type="ARBA" id="ARBA00022723"/>
    </source>
</evidence>
<evidence type="ECO:0000256" key="14">
    <source>
        <dbReference type="ARBA" id="ARBA00023157"/>
    </source>
</evidence>
<feature type="binding site" evidence="19 22">
    <location>
        <position position="695"/>
    </location>
    <ligand>
        <name>Mn(2+)</name>
        <dbReference type="ChEBI" id="CHEBI:29035"/>
        <label>2</label>
    </ligand>
</feature>
<feature type="domain" description="Lipid-binding serum glycoprotein N-terminal" evidence="24">
    <location>
        <begin position="33"/>
        <end position="257"/>
    </location>
</feature>
<dbReference type="FunFam" id="3.90.1860.10:FF:000001">
    <property type="entry name" value="tRNA-splicing ligase RtcB homolog"/>
    <property type="match status" value="1"/>
</dbReference>
<dbReference type="GeneTree" id="ENSGT00940000155911"/>
<keyword evidence="7 19" id="KW-0436">Ligase</keyword>
<reference evidence="26" key="2">
    <citation type="submission" date="2025-08" db="UniProtKB">
        <authorList>
            <consortium name="Ensembl"/>
        </authorList>
    </citation>
    <scope>IDENTIFICATION</scope>
    <source>
        <strain evidence="26">Thorbecke</strain>
    </source>
</reference>
<evidence type="ECO:0000256" key="20">
    <source>
        <dbReference type="PIRSR" id="PIRSR601233-1"/>
    </source>
</evidence>
<reference evidence="26" key="3">
    <citation type="submission" date="2025-09" db="UniProtKB">
        <authorList>
            <consortium name="Ensembl"/>
        </authorList>
    </citation>
    <scope>IDENTIFICATION</scope>
    <source>
        <strain evidence="26">Thorbecke</strain>
    </source>
</reference>
<keyword evidence="19" id="KW-0963">Cytoplasm</keyword>
<evidence type="ECO:0000256" key="13">
    <source>
        <dbReference type="ARBA" id="ARBA00023134"/>
    </source>
</evidence>
<comment type="similarity">
    <text evidence="2">Belongs to the BPI/LBP/Plunc superfamily. BPI/LBP family.</text>
</comment>
<evidence type="ECO:0000256" key="16">
    <source>
        <dbReference type="ARBA" id="ARBA00023211"/>
    </source>
</evidence>
<dbReference type="GO" id="GO:0170057">
    <property type="term" value="F:RNA ligase (GTP) activity"/>
    <property type="evidence" value="ECO:0007669"/>
    <property type="project" value="UniProtKB-EC"/>
</dbReference>
<dbReference type="SMR" id="A0A5F9C548"/>
<dbReference type="Proteomes" id="UP000001811">
    <property type="component" value="Chromosome 4"/>
</dbReference>
<name>A0A5F9C548_RABIT</name>
<evidence type="ECO:0000256" key="17">
    <source>
        <dbReference type="ARBA" id="ARBA00047746"/>
    </source>
</evidence>
<dbReference type="GO" id="GO:0072669">
    <property type="term" value="C:tRNA-splicing ligase complex"/>
    <property type="evidence" value="ECO:0007669"/>
    <property type="project" value="UniProtKB-UniRule"/>
</dbReference>
<dbReference type="Bgee" id="ENSOCUG00000008280">
    <property type="expression patterns" value="Expressed in skin of back and 16 other cell types or tissues"/>
</dbReference>
<reference evidence="26 27" key="1">
    <citation type="journal article" date="2011" name="Nature">
        <title>A high-resolution map of human evolutionary constraint using 29 mammals.</title>
        <authorList>
            <person name="Lindblad-Toh K."/>
            <person name="Garber M."/>
            <person name="Zuk O."/>
            <person name="Lin M.F."/>
            <person name="Parker B.J."/>
            <person name="Washietl S."/>
            <person name="Kheradpour P."/>
            <person name="Ernst J."/>
            <person name="Jordan G."/>
            <person name="Mauceli E."/>
            <person name="Ward L.D."/>
            <person name="Lowe C.B."/>
            <person name="Holloway A.K."/>
            <person name="Clamp M."/>
            <person name="Gnerre S."/>
            <person name="Alfoldi J."/>
            <person name="Beal K."/>
            <person name="Chang J."/>
            <person name="Clawson H."/>
            <person name="Cuff J."/>
            <person name="Di Palma F."/>
            <person name="Fitzgerald S."/>
            <person name="Flicek P."/>
            <person name="Guttman M."/>
            <person name="Hubisz M.J."/>
            <person name="Jaffe D.B."/>
            <person name="Jungreis I."/>
            <person name="Kent W.J."/>
            <person name="Kostka D."/>
            <person name="Lara M."/>
            <person name="Martins A.L."/>
            <person name="Massingham T."/>
            <person name="Moltke I."/>
            <person name="Raney B.J."/>
            <person name="Rasmussen M.D."/>
            <person name="Robinson J."/>
            <person name="Stark A."/>
            <person name="Vilella A.J."/>
            <person name="Wen J."/>
            <person name="Xie X."/>
            <person name="Zody M.C."/>
            <person name="Baldwin J."/>
            <person name="Bloom T."/>
            <person name="Chin C.W."/>
            <person name="Heiman D."/>
            <person name="Nicol R."/>
            <person name="Nusbaum C."/>
            <person name="Young S."/>
            <person name="Wilkinson J."/>
            <person name="Worley K.C."/>
            <person name="Kovar C.L."/>
            <person name="Muzny D.M."/>
            <person name="Gibbs R.A."/>
            <person name="Cree A."/>
            <person name="Dihn H.H."/>
            <person name="Fowler G."/>
            <person name="Jhangiani S."/>
            <person name="Joshi V."/>
            <person name="Lee S."/>
            <person name="Lewis L.R."/>
            <person name="Nazareth L.V."/>
            <person name="Okwuonu G."/>
            <person name="Santibanez J."/>
            <person name="Warren W.C."/>
            <person name="Mardis E.R."/>
            <person name="Weinstock G.M."/>
            <person name="Wilson R.K."/>
            <person name="Delehaunty K."/>
            <person name="Dooling D."/>
            <person name="Fronik C."/>
            <person name="Fulton L."/>
            <person name="Fulton B."/>
            <person name="Graves T."/>
            <person name="Minx P."/>
            <person name="Sodergren E."/>
            <person name="Birney E."/>
            <person name="Margulies E.H."/>
            <person name="Herrero J."/>
            <person name="Green E.D."/>
            <person name="Haussler D."/>
            <person name="Siepel A."/>
            <person name="Goldman N."/>
            <person name="Pollard K.S."/>
            <person name="Pedersen J.S."/>
            <person name="Lander E.S."/>
            <person name="Kellis M."/>
        </authorList>
    </citation>
    <scope>NUCLEOTIDE SEQUENCE [LARGE SCALE GENOMIC DNA]</scope>
    <source>
        <strain evidence="26 27">Thorbecke inbred</strain>
    </source>
</reference>
<dbReference type="GO" id="GO:0006388">
    <property type="term" value="P:tRNA splicing, via endonucleolytic cleavage and ligation"/>
    <property type="evidence" value="ECO:0007669"/>
    <property type="project" value="UniProtKB-UniRule"/>
</dbReference>
<keyword evidence="13 19" id="KW-0342">GTP-binding</keyword>
<evidence type="ECO:0000256" key="11">
    <source>
        <dbReference type="ARBA" id="ARBA00022859"/>
    </source>
</evidence>
<keyword evidence="10 19" id="KW-0547">Nucleotide-binding</keyword>
<keyword evidence="6" id="KW-0399">Innate immunity</keyword>
<dbReference type="SMART" id="SM00328">
    <property type="entry name" value="BPI1"/>
    <property type="match status" value="1"/>
</dbReference>
<keyword evidence="14" id="KW-1015">Disulfide bond</keyword>
<dbReference type="Gene3D" id="3.90.1860.10">
    <property type="entry name" value="tRNA-splicing ligase RtcB"/>
    <property type="match status" value="1"/>
</dbReference>
<evidence type="ECO:0000313" key="27">
    <source>
        <dbReference type="Proteomes" id="UP000001811"/>
    </source>
</evidence>
<feature type="binding site" evidence="19 21">
    <location>
        <begin position="789"/>
        <end position="790"/>
    </location>
    <ligand>
        <name>GMP</name>
        <dbReference type="ChEBI" id="CHEBI:58115"/>
    </ligand>
</feature>
<feature type="signal peptide" evidence="23">
    <location>
        <begin position="1"/>
        <end position="23"/>
    </location>
</feature>
<evidence type="ECO:0000256" key="7">
    <source>
        <dbReference type="ARBA" id="ARBA00022598"/>
    </source>
</evidence>
<evidence type="ECO:0000256" key="18">
    <source>
        <dbReference type="ARBA" id="ARBA00049514"/>
    </source>
</evidence>
<evidence type="ECO:0000256" key="12">
    <source>
        <dbReference type="ARBA" id="ARBA00023022"/>
    </source>
</evidence>
<dbReference type="PROSITE" id="PS01288">
    <property type="entry name" value="UPF0027"/>
    <property type="match status" value="1"/>
</dbReference>
<evidence type="ECO:0000256" key="2">
    <source>
        <dbReference type="ARBA" id="ARBA00007292"/>
    </source>
</evidence>
<comment type="catalytic activity">
    <reaction evidence="17 19">
        <text>a 3'-end 3'-phospho-ribonucleotide-RNA + a 5'-end dephospho-ribonucleoside-RNA + GTP = a ribonucleotidyl-ribonucleotide-RNA + GMP + diphosphate</text>
        <dbReference type="Rhea" id="RHEA:68076"/>
        <dbReference type="Rhea" id="RHEA-COMP:10463"/>
        <dbReference type="Rhea" id="RHEA-COMP:13936"/>
        <dbReference type="Rhea" id="RHEA-COMP:17355"/>
        <dbReference type="ChEBI" id="CHEBI:33019"/>
        <dbReference type="ChEBI" id="CHEBI:37565"/>
        <dbReference type="ChEBI" id="CHEBI:58115"/>
        <dbReference type="ChEBI" id="CHEBI:83062"/>
        <dbReference type="ChEBI" id="CHEBI:138284"/>
        <dbReference type="ChEBI" id="CHEBI:173118"/>
        <dbReference type="EC" id="6.5.1.8"/>
    </reaction>
</comment>
<evidence type="ECO:0000256" key="22">
    <source>
        <dbReference type="PIRSR" id="PIRSR601233-3"/>
    </source>
</evidence>
<dbReference type="GO" id="GO:0046872">
    <property type="term" value="F:metal ion binding"/>
    <property type="evidence" value="ECO:0007669"/>
    <property type="project" value="UniProtKB-KW"/>
</dbReference>
<feature type="binding site" evidence="19 21">
    <location>
        <begin position="838"/>
        <end position="841"/>
    </location>
    <ligand>
        <name>GMP</name>
        <dbReference type="ChEBI" id="CHEBI:58115"/>
    </ligand>
</feature>
<keyword evidence="11" id="KW-0391">Immunity</keyword>
<gene>
    <name evidence="19 26" type="primary">RTCB</name>
</gene>
<dbReference type="GO" id="GO:0005634">
    <property type="term" value="C:nucleus"/>
    <property type="evidence" value="ECO:0007669"/>
    <property type="project" value="TreeGrafter"/>
</dbReference>
<evidence type="ECO:0000256" key="19">
    <source>
        <dbReference type="HAMAP-Rule" id="MF_03144"/>
    </source>
</evidence>
<comment type="function">
    <text evidence="19">Catalytic subunit of the tRNA-splicing ligase complex that acts by directly joining spliced tRNA halves to mature-sized tRNAs by incorporating the precursor-derived splice junction phosphate into the mature tRNA as a canonical 3',5'-phosphodiester. May act as an RNA ligase with broad substrate specificity, and may function toward other RNAs.</text>
</comment>
<dbReference type="GO" id="GO:0008289">
    <property type="term" value="F:lipid binding"/>
    <property type="evidence" value="ECO:0007669"/>
    <property type="project" value="InterPro"/>
</dbReference>
<keyword evidence="27" id="KW-1185">Reference proteome</keyword>
<feature type="binding site" evidence="19">
    <location>
        <position position="558"/>
    </location>
    <ligand>
        <name>Mn(2+)</name>
        <dbReference type="ChEBI" id="CHEBI:29035"/>
        <label>2</label>
    </ligand>
</feature>
<comment type="miscellaneous">
    <text evidence="19">Ligation probably proceeds through 3 nucleotidyl transfer steps, with 2',3'-cyclic phosphate termini being hydrolyzed to 3'-P termini in a step that precedes 3'-P activation with GMP. In the first nucleotidyl transfer step, RTCB reacts with GTP to form a covalent RTCB-histidine-GMP intermediate with release of PPi; in the second step, the GMP moiety is transferred to the RNA 3'-P; in the third step, the 5'-OH from the opposite RNA strand attacks the activated 3'-P to form a 3',5'-phosphodiester bond and release GMP.</text>
</comment>
<dbReference type="EC" id="6.5.1.8" evidence="19"/>
<keyword evidence="4" id="KW-0964">Secreted</keyword>
<dbReference type="InterPro" id="IPR017943">
    <property type="entry name" value="Bactericidal_perm-incr_a/b_dom"/>
</dbReference>
<organism evidence="26 27">
    <name type="scientific">Oryctolagus cuniculus</name>
    <name type="common">Rabbit</name>
    <dbReference type="NCBI Taxonomy" id="9986"/>
    <lineage>
        <taxon>Eukaryota</taxon>
        <taxon>Metazoa</taxon>
        <taxon>Chordata</taxon>
        <taxon>Craniata</taxon>
        <taxon>Vertebrata</taxon>
        <taxon>Euteleostomi</taxon>
        <taxon>Mammalia</taxon>
        <taxon>Eutheria</taxon>
        <taxon>Euarchontoglires</taxon>
        <taxon>Glires</taxon>
        <taxon>Lagomorpha</taxon>
        <taxon>Leporidae</taxon>
        <taxon>Oryctolagus</taxon>
    </lineage>
</organism>
<feature type="domain" description="Lipid-binding serum glycoprotein C-terminal" evidence="25">
    <location>
        <begin position="272"/>
        <end position="474"/>
    </location>
</feature>
<dbReference type="Gene3D" id="3.15.10.10">
    <property type="entry name" value="Bactericidal permeability-increasing protein, domain 1"/>
    <property type="match status" value="1"/>
</dbReference>
<dbReference type="FunCoup" id="A0A5F9C548">
    <property type="interactions" value="49"/>
</dbReference>
<comment type="cofactor">
    <cofactor evidence="19 22">
        <name>Mn(2+)</name>
        <dbReference type="ChEBI" id="CHEBI:29035"/>
    </cofactor>
    <text evidence="19 22">Binds 2 manganese ions per subunit.</text>
</comment>
<accession>A0A5F9C548</accession>
<feature type="binding site" evidence="19 22">
    <location>
        <position position="789"/>
    </location>
    <ligand>
        <name>Mn(2+)</name>
        <dbReference type="ChEBI" id="CHEBI:29035"/>
        <label>2</label>
    </ligand>
</feature>
<feature type="binding site" evidence="19 21">
    <location>
        <begin position="662"/>
        <end position="666"/>
    </location>
    <ligand>
        <name>GMP</name>
        <dbReference type="ChEBI" id="CHEBI:58115"/>
    </ligand>
</feature>
<evidence type="ECO:0000256" key="4">
    <source>
        <dbReference type="ARBA" id="ARBA00022525"/>
    </source>
</evidence>
<dbReference type="Pfam" id="PF01273">
    <property type="entry name" value="LBP_BPI_CETP"/>
    <property type="match status" value="1"/>
</dbReference>
<evidence type="ECO:0000259" key="25">
    <source>
        <dbReference type="SMART" id="SM00329"/>
    </source>
</evidence>
<evidence type="ECO:0000313" key="26">
    <source>
        <dbReference type="Ensembl" id="ENSOCUP00000028952.1"/>
    </source>
</evidence>
<keyword evidence="5" id="KW-0929">Antimicrobial</keyword>
<evidence type="ECO:0000259" key="24">
    <source>
        <dbReference type="SMART" id="SM00328"/>
    </source>
</evidence>
<dbReference type="InterPro" id="IPR001233">
    <property type="entry name" value="RtcB"/>
</dbReference>
<evidence type="ECO:0000256" key="3">
    <source>
        <dbReference type="ARBA" id="ARBA00008071"/>
    </source>
</evidence>
<keyword evidence="15" id="KW-0325">Glycoprotein</keyword>
<evidence type="ECO:0000256" key="15">
    <source>
        <dbReference type="ARBA" id="ARBA00023180"/>
    </source>
</evidence>
<dbReference type="EMBL" id="AAGW02060971">
    <property type="status" value="NOT_ANNOTATED_CDS"/>
    <property type="molecule type" value="Genomic_DNA"/>
</dbReference>
<feature type="active site" description="GMP-histidine intermediate" evidence="19 20">
    <location>
        <position position="864"/>
    </location>
</feature>
<dbReference type="PANTHER" id="PTHR11118:SF1">
    <property type="entry name" value="RNA-SPLICING LIGASE RTCB HOMOLOG"/>
    <property type="match status" value="1"/>
</dbReference>
<proteinExistence type="inferred from homology"/>
<feature type="chain" id="PRO_5023884535" description="RNA-splicing ligase RtcB homolog" evidence="23">
    <location>
        <begin position="24"/>
        <end position="936"/>
    </location>
</feature>
<evidence type="ECO:0000256" key="21">
    <source>
        <dbReference type="PIRSR" id="PIRSR601233-2"/>
    </source>
</evidence>
<evidence type="ECO:0000256" key="10">
    <source>
        <dbReference type="ARBA" id="ARBA00022741"/>
    </source>
</evidence>
<evidence type="ECO:0000256" key="23">
    <source>
        <dbReference type="SAM" id="SignalP"/>
    </source>
</evidence>
<dbReference type="HAMAP" id="MF_03144">
    <property type="entry name" value="RtcB_euk"/>
    <property type="match status" value="1"/>
</dbReference>
<comment type="similarity">
    <text evidence="3 19">Belongs to the RtcB family.</text>
</comment>
<comment type="caution">
    <text evidence="19">Lacks conserved residue(s) required for the propagation of feature annotation.</text>
</comment>
<dbReference type="InterPro" id="IPR017942">
    <property type="entry name" value="Lipid-bd_serum_glycop_N"/>
</dbReference>
<protein>
    <recommendedName>
        <fullName evidence="19">RNA-splicing ligase RtcB homolog</fullName>
        <ecNumber evidence="19">6.5.1.8</ecNumber>
    </recommendedName>
    <alternativeName>
        <fullName evidence="19">3'-phosphate/5'-hydroxy nucleic acid ligase</fullName>
    </alternativeName>
</protein>
<dbReference type="InterPro" id="IPR027513">
    <property type="entry name" value="RtcB_euk"/>
</dbReference>
<feature type="binding site" evidence="19 22">
    <location>
        <position position="663"/>
    </location>
    <ligand>
        <name>Mn(2+)</name>
        <dbReference type="ChEBI" id="CHEBI:29035"/>
        <label>1</label>
    </ligand>
</feature>
<dbReference type="GO" id="GO:0045087">
    <property type="term" value="P:innate immune response"/>
    <property type="evidence" value="ECO:0007669"/>
    <property type="project" value="UniProtKB-KW"/>
</dbReference>
<dbReference type="PANTHER" id="PTHR11118">
    <property type="entry name" value="RNA-SPLICING LIGASE RTCB HOMOLOG"/>
    <property type="match status" value="1"/>
</dbReference>
<sequence>MYAKTIPVIWGCFFLWNLYSSSSQTIYPGIKARVTQRALDYGVQAGMEMIGQMLKERNIPDLQGSESLDFLKVDYVDYNFSNIKINAFSFPNTSLAFVPGVGIKALTNHGTANVSTNWAVKSPLFKDAGGANLFLSGVYFTGNIILNRNDFGQPLLKLEDCYAQVSHAHVSFFGQFSVLYNSFAEPMEKPILKNLNEMLCPIITGEVEALNVNLSTLEVLTKIDNYTLLDYSIIDSPEITENSLDVNFKGTFYPLENLVDPPFSPAPFVLPERSDSMLYIGISEYFFKSASFAYYTAGAFDVTFSTKEISNHLIQNSQGLGNVLSRIADIYILAQPFMVRIMATEPPIINLQPGNFSLDIPASIMMLTQPENSTMKTIVSMDFVASTSVGLVILGQRLICSLSLNRFRLSLPEPKRSKIEVLRFENILSSILHFGVLPLANAKLQQGFPLPNPYNISFVNSDIEVLQVEGVFYVNDALEKLMFEELRNACRGGGVGGFLPAMKQIGNVAALPGIVHRSIGLPDVHSGYGFAIGNMAAFDMNDPEAVVSPGGVGFDINCGVRLLRTNLDESDVQPVKEQLAQAMFDHIPVGVGSKGVIPMNAKDLEEALEMGVDWSLREGYAWAEDKEHCEEYGRMLQADPNKVSPRAKKRGLPQLGTLGAGNHYAEIQVVDEIFNEYAAKKMGIDHKGQVCVMIHSGSRGLGHQVATDALVAMEKAMKRDKIIVNDRQLACARIASVEGQDYLKGMAAAGNYAWVNRSSMTFLTRQAFAKVFNTTPDDLDLHVIYDVSHNIAKVEQHVVDGKERTLLVHRKGSTRAFPPHHPLIAVDYQLTGQPVLIGGTMGTCSYVLTGTEQGMTETFGTTCHGAGRALSRAKSRRNLDFQDVLDKLADMGIAIRVASPKLVMEESEVECFEGSLLSRPLRRVILPCRLLSPTRM</sequence>
<keyword evidence="23" id="KW-0732">Signal</keyword>
<keyword evidence="9 19" id="KW-0479">Metal-binding</keyword>
<evidence type="ECO:0000256" key="1">
    <source>
        <dbReference type="ARBA" id="ARBA00004613"/>
    </source>
</evidence>
<dbReference type="GO" id="GO:0005576">
    <property type="term" value="C:extracellular region"/>
    <property type="evidence" value="ECO:0007669"/>
    <property type="project" value="UniProtKB-SubCell"/>
</dbReference>
<dbReference type="InterPro" id="IPR001124">
    <property type="entry name" value="Lipid-bd_serum_glycop_C"/>
</dbReference>
<dbReference type="SMART" id="SM00329">
    <property type="entry name" value="BPI2"/>
    <property type="match status" value="1"/>
</dbReference>
<dbReference type="GO" id="GO:0005737">
    <property type="term" value="C:cytoplasm"/>
    <property type="evidence" value="ECO:0007669"/>
    <property type="project" value="UniProtKB-SubCell"/>
</dbReference>
<feature type="binding site" evidence="19 22">
    <location>
        <position position="555"/>
    </location>
    <ligand>
        <name>Mn(2+)</name>
        <dbReference type="ChEBI" id="CHEBI:29035"/>
        <label>1</label>
    </ligand>
</feature>
<feature type="binding site" evidence="19 21">
    <location>
        <position position="845"/>
    </location>
    <ligand>
        <name>GMP</name>
        <dbReference type="ChEBI" id="CHEBI:58115"/>
    </ligand>
</feature>
<dbReference type="Pfam" id="PF02886">
    <property type="entry name" value="LBP_BPI_CETP_C"/>
    <property type="match status" value="1"/>
</dbReference>
<evidence type="ECO:0000256" key="8">
    <source>
        <dbReference type="ARBA" id="ARBA00022694"/>
    </source>
</evidence>
<comment type="subunit">
    <text evidence="19">Catalytic component of the tRNA-splicing ligase complex.</text>
</comment>
<keyword evidence="8 19" id="KW-0819">tRNA processing</keyword>
<comment type="subcellular location">
    <subcellularLocation>
        <location evidence="19">Cytoplasm</location>
    </subcellularLocation>
    <subcellularLocation>
        <location evidence="1">Secreted</location>
    </subcellularLocation>
</comment>
<dbReference type="GO" id="GO:0003972">
    <property type="term" value="F:RNA ligase (ATP) activity"/>
    <property type="evidence" value="ECO:0007669"/>
    <property type="project" value="TreeGrafter"/>
</dbReference>
<feature type="binding site" evidence="19 21">
    <location>
        <begin position="864"/>
        <end position="867"/>
    </location>
    <ligand>
        <name>GMP</name>
        <dbReference type="ChEBI" id="CHEBI:58115"/>
    </ligand>
</feature>
<dbReference type="GO" id="GO:0042742">
    <property type="term" value="P:defense response to bacterium"/>
    <property type="evidence" value="ECO:0007669"/>
    <property type="project" value="UniProtKB-KW"/>
</dbReference>
<dbReference type="Ensembl" id="ENSOCUT00000045841.1">
    <property type="protein sequence ID" value="ENSOCUP00000028952.1"/>
    <property type="gene ID" value="ENSOCUG00000008280.4"/>
</dbReference>